<dbReference type="InterPro" id="IPR050121">
    <property type="entry name" value="Cytochrome_P450_monoxygenase"/>
</dbReference>
<dbReference type="GO" id="GO:0016705">
    <property type="term" value="F:oxidoreductase activity, acting on paired donors, with incorporation or reduction of molecular oxygen"/>
    <property type="evidence" value="ECO:0007669"/>
    <property type="project" value="InterPro"/>
</dbReference>
<gene>
    <name evidence="2" type="ORF">LTR97_011187</name>
</gene>
<reference evidence="2" key="1">
    <citation type="submission" date="2023-08" db="EMBL/GenBank/DDBJ databases">
        <title>Black Yeasts Isolated from many extreme environments.</title>
        <authorList>
            <person name="Coleine C."/>
            <person name="Stajich J.E."/>
            <person name="Selbmann L."/>
        </authorList>
    </citation>
    <scope>NUCLEOTIDE SEQUENCE</scope>
    <source>
        <strain evidence="2">CCFEE 5810</strain>
    </source>
</reference>
<accession>A0AAN7VN04</accession>
<dbReference type="Pfam" id="PF00067">
    <property type="entry name" value="p450"/>
    <property type="match status" value="1"/>
</dbReference>
<evidence type="ECO:0008006" key="4">
    <source>
        <dbReference type="Google" id="ProtNLM"/>
    </source>
</evidence>
<dbReference type="Gene3D" id="1.10.630.10">
    <property type="entry name" value="Cytochrome P450"/>
    <property type="match status" value="1"/>
</dbReference>
<dbReference type="AlphaFoldDB" id="A0AAN7VN04"/>
<organism evidence="2 3">
    <name type="scientific">Elasticomyces elasticus</name>
    <dbReference type="NCBI Taxonomy" id="574655"/>
    <lineage>
        <taxon>Eukaryota</taxon>
        <taxon>Fungi</taxon>
        <taxon>Dikarya</taxon>
        <taxon>Ascomycota</taxon>
        <taxon>Pezizomycotina</taxon>
        <taxon>Dothideomycetes</taxon>
        <taxon>Dothideomycetidae</taxon>
        <taxon>Mycosphaerellales</taxon>
        <taxon>Teratosphaeriaceae</taxon>
        <taxon>Elasticomyces</taxon>
    </lineage>
</organism>
<dbReference type="PANTHER" id="PTHR24305:SF166">
    <property type="entry name" value="CYTOCHROME P450 12A4, MITOCHONDRIAL-RELATED"/>
    <property type="match status" value="1"/>
</dbReference>
<evidence type="ECO:0000313" key="3">
    <source>
        <dbReference type="Proteomes" id="UP001310594"/>
    </source>
</evidence>
<comment type="caution">
    <text evidence="2">The sequence shown here is derived from an EMBL/GenBank/DDBJ whole genome shotgun (WGS) entry which is preliminary data.</text>
</comment>
<dbReference type="InterPro" id="IPR036396">
    <property type="entry name" value="Cyt_P450_sf"/>
</dbReference>
<protein>
    <recommendedName>
        <fullName evidence="4">Cytochrome P450</fullName>
    </recommendedName>
</protein>
<dbReference type="PRINTS" id="PR00463">
    <property type="entry name" value="EP450I"/>
</dbReference>
<dbReference type="InterPro" id="IPR002401">
    <property type="entry name" value="Cyt_P450_E_grp-I"/>
</dbReference>
<evidence type="ECO:0000313" key="2">
    <source>
        <dbReference type="EMBL" id="KAK5692014.1"/>
    </source>
</evidence>
<dbReference type="PANTHER" id="PTHR24305">
    <property type="entry name" value="CYTOCHROME P450"/>
    <property type="match status" value="1"/>
</dbReference>
<dbReference type="SUPFAM" id="SSF48264">
    <property type="entry name" value="Cytochrome P450"/>
    <property type="match status" value="1"/>
</dbReference>
<dbReference type="Proteomes" id="UP001310594">
    <property type="component" value="Unassembled WGS sequence"/>
</dbReference>
<dbReference type="GO" id="GO:0004497">
    <property type="term" value="F:monooxygenase activity"/>
    <property type="evidence" value="ECO:0007669"/>
    <property type="project" value="InterPro"/>
</dbReference>
<dbReference type="EMBL" id="JAVRQU010000020">
    <property type="protein sequence ID" value="KAK5692014.1"/>
    <property type="molecule type" value="Genomic_DNA"/>
</dbReference>
<evidence type="ECO:0000256" key="1">
    <source>
        <dbReference type="ARBA" id="ARBA00010617"/>
    </source>
</evidence>
<dbReference type="GO" id="GO:0020037">
    <property type="term" value="F:heme binding"/>
    <property type="evidence" value="ECO:0007669"/>
    <property type="project" value="InterPro"/>
</dbReference>
<proteinExistence type="inferred from homology"/>
<comment type="similarity">
    <text evidence="1">Belongs to the cytochrome P450 family.</text>
</comment>
<dbReference type="InterPro" id="IPR001128">
    <property type="entry name" value="Cyt_P450"/>
</dbReference>
<name>A0AAN7VN04_9PEZI</name>
<dbReference type="GO" id="GO:0005506">
    <property type="term" value="F:iron ion binding"/>
    <property type="evidence" value="ECO:0007669"/>
    <property type="project" value="InterPro"/>
</dbReference>
<sequence>MSLQPLGIFSLRDKAAHSHRRSLLSHAFSQQNINDCTTFIMQKVDLLVEMFEKDVNRQPDVFLRFRLFALDVSYEGELFLGSSFGGLEAGTAPQFLHDMDEFFLLGGLEYQFYAVVALLRRLPLAGLQSFLACRERVAQLGNSAFQRYIERHGRESKRKDLLTKILSPQREKDRMSDHTTSTTLTYLFWALARFPDWQNSVRVELREKLGDNIRGPYDNQSIGNLPVLEAVINEGLRLYPAAPASLPRITPEGGWQYNSHSIPAKTVVSMQCYTTQRDPIAFPEPDKFLPERWLDAEPTADMKTLFMPFSKALLSRYAVKLPPQTTQETMEMRDHFLVVPRSGKCELQFEPVTSEVEGQ</sequence>